<proteinExistence type="predicted"/>
<dbReference type="Proteomes" id="UP000829196">
    <property type="component" value="Unassembled WGS sequence"/>
</dbReference>
<name>A0A8T3BDS5_DENNO</name>
<evidence type="ECO:0000313" key="3">
    <source>
        <dbReference type="Proteomes" id="UP000829196"/>
    </source>
</evidence>
<dbReference type="EMBL" id="JAGYWB010000009">
    <property type="protein sequence ID" value="KAI0511259.1"/>
    <property type="molecule type" value="Genomic_DNA"/>
</dbReference>
<dbReference type="AlphaFoldDB" id="A0A8T3BDS5"/>
<evidence type="ECO:0008006" key="4">
    <source>
        <dbReference type="Google" id="ProtNLM"/>
    </source>
</evidence>
<keyword evidence="3" id="KW-1185">Reference proteome</keyword>
<feature type="signal peptide" evidence="1">
    <location>
        <begin position="1"/>
        <end position="22"/>
    </location>
</feature>
<feature type="chain" id="PRO_5035916939" description="Secreted protein" evidence="1">
    <location>
        <begin position="23"/>
        <end position="115"/>
    </location>
</feature>
<accession>A0A8T3BDS5</accession>
<keyword evidence="1" id="KW-0732">Signal</keyword>
<gene>
    <name evidence="2" type="ORF">KFK09_011884</name>
</gene>
<evidence type="ECO:0000256" key="1">
    <source>
        <dbReference type="SAM" id="SignalP"/>
    </source>
</evidence>
<evidence type="ECO:0000313" key="2">
    <source>
        <dbReference type="EMBL" id="KAI0511259.1"/>
    </source>
</evidence>
<reference evidence="2" key="1">
    <citation type="journal article" date="2022" name="Front. Genet.">
        <title>Chromosome-Scale Assembly of the Dendrobium nobile Genome Provides Insights Into the Molecular Mechanism of the Biosynthesis of the Medicinal Active Ingredient of Dendrobium.</title>
        <authorList>
            <person name="Xu Q."/>
            <person name="Niu S.-C."/>
            <person name="Li K.-L."/>
            <person name="Zheng P.-J."/>
            <person name="Zhang X.-J."/>
            <person name="Jia Y."/>
            <person name="Liu Y."/>
            <person name="Niu Y.-X."/>
            <person name="Yu L.-H."/>
            <person name="Chen D.-F."/>
            <person name="Zhang G.-Q."/>
        </authorList>
    </citation>
    <scope>NUCLEOTIDE SEQUENCE</scope>
    <source>
        <tissue evidence="2">Leaf</tissue>
    </source>
</reference>
<sequence>MTGGLPMRRLYTVFLLWLRVLGLKLCFERVVEGSFCASLDNVVLGCVVPTGAGHEDIHPLLSQKPPGLLLIGLHLRGAAARGKSSTGWGVPNRTRPPTKLKHRRVISNYLAASIF</sequence>
<protein>
    <recommendedName>
        <fullName evidence="4">Secreted protein</fullName>
    </recommendedName>
</protein>
<comment type="caution">
    <text evidence="2">The sequence shown here is derived from an EMBL/GenBank/DDBJ whole genome shotgun (WGS) entry which is preliminary data.</text>
</comment>
<organism evidence="2 3">
    <name type="scientific">Dendrobium nobile</name>
    <name type="common">Orchid</name>
    <dbReference type="NCBI Taxonomy" id="94219"/>
    <lineage>
        <taxon>Eukaryota</taxon>
        <taxon>Viridiplantae</taxon>
        <taxon>Streptophyta</taxon>
        <taxon>Embryophyta</taxon>
        <taxon>Tracheophyta</taxon>
        <taxon>Spermatophyta</taxon>
        <taxon>Magnoliopsida</taxon>
        <taxon>Liliopsida</taxon>
        <taxon>Asparagales</taxon>
        <taxon>Orchidaceae</taxon>
        <taxon>Epidendroideae</taxon>
        <taxon>Malaxideae</taxon>
        <taxon>Dendrobiinae</taxon>
        <taxon>Dendrobium</taxon>
    </lineage>
</organism>